<protein>
    <submittedName>
        <fullName evidence="2">Uncharacterized protein</fullName>
    </submittedName>
</protein>
<gene>
    <name evidence="2" type="ORF">JTBM06_V1_150022</name>
</gene>
<feature type="transmembrane region" description="Helical" evidence="1">
    <location>
        <begin position="6"/>
        <end position="29"/>
    </location>
</feature>
<evidence type="ECO:0000313" key="2">
    <source>
        <dbReference type="EMBL" id="VUX55890.1"/>
    </source>
</evidence>
<feature type="transmembrane region" description="Helical" evidence="1">
    <location>
        <begin position="63"/>
        <end position="82"/>
    </location>
</feature>
<feature type="transmembrane region" description="Helical" evidence="1">
    <location>
        <begin position="41"/>
        <end position="57"/>
    </location>
</feature>
<evidence type="ECO:0000256" key="1">
    <source>
        <dbReference type="SAM" id="Phobius"/>
    </source>
</evidence>
<accession>A0A7D9D1Y3</accession>
<feature type="transmembrane region" description="Helical" evidence="1">
    <location>
        <begin position="137"/>
        <end position="156"/>
    </location>
</feature>
<organism evidence="2">
    <name type="scientific">uncultured Woeseiaceae bacterium</name>
    <dbReference type="NCBI Taxonomy" id="1983305"/>
    <lineage>
        <taxon>Bacteria</taxon>
        <taxon>Pseudomonadati</taxon>
        <taxon>Pseudomonadota</taxon>
        <taxon>Gammaproteobacteria</taxon>
        <taxon>Woeseiales</taxon>
        <taxon>Woeseiaceae</taxon>
        <taxon>environmental samples</taxon>
    </lineage>
</organism>
<dbReference type="AlphaFoldDB" id="A0A7D9D1Y3"/>
<sequence length="162" mass="17951">MPEMTLLGWIHTIIAVIALIAGFYTLAIYKVITPEQKTGQLYLVCTLIAAVTALMIYKHGGFGPGHGLAVLTLLALVGGFVVTKIPVFAKIAEYFQTFCFSATLLFHMIPAITDGLLRLPAGDPILTNPDDPMLKKFYLAFLIIFLVGYVMQFQWLKKQKKI</sequence>
<dbReference type="EMBL" id="LR633967">
    <property type="protein sequence ID" value="VUX55890.1"/>
    <property type="molecule type" value="Genomic_DNA"/>
</dbReference>
<proteinExistence type="predicted"/>
<name>A0A7D9D1Y3_9GAMM</name>
<keyword evidence="1" id="KW-1133">Transmembrane helix</keyword>
<reference evidence="2" key="1">
    <citation type="submission" date="2019-07" db="EMBL/GenBank/DDBJ databases">
        <authorList>
            <person name="Weber M."/>
            <person name="Kostadinov I."/>
            <person name="Kostadinov D I."/>
        </authorList>
    </citation>
    <scope>NUCLEOTIDE SEQUENCE</scope>
    <source>
        <strain evidence="2">Gfbio:sag-sample-m06:053724c1-46a9-4a36-b237-ea2bf867836b</strain>
    </source>
</reference>
<keyword evidence="1" id="KW-0472">Membrane</keyword>
<keyword evidence="1" id="KW-0812">Transmembrane</keyword>
<feature type="transmembrane region" description="Helical" evidence="1">
    <location>
        <begin position="94"/>
        <end position="117"/>
    </location>
</feature>